<reference evidence="1 2" key="1">
    <citation type="submission" date="2019-02" db="EMBL/GenBank/DDBJ databases">
        <title>Deep-cultivation of Planctomycetes and their phenomic and genomic characterization uncovers novel biology.</title>
        <authorList>
            <person name="Wiegand S."/>
            <person name="Jogler M."/>
            <person name="Boedeker C."/>
            <person name="Pinto D."/>
            <person name="Vollmers J."/>
            <person name="Rivas-Marin E."/>
            <person name="Kohn T."/>
            <person name="Peeters S.H."/>
            <person name="Heuer A."/>
            <person name="Rast P."/>
            <person name="Oberbeckmann S."/>
            <person name="Bunk B."/>
            <person name="Jeske O."/>
            <person name="Meyerdierks A."/>
            <person name="Storesund J.E."/>
            <person name="Kallscheuer N."/>
            <person name="Luecker S."/>
            <person name="Lage O.M."/>
            <person name="Pohl T."/>
            <person name="Merkel B.J."/>
            <person name="Hornburger P."/>
            <person name="Mueller R.-W."/>
            <person name="Bruemmer F."/>
            <person name="Labrenz M."/>
            <person name="Spormann A.M."/>
            <person name="Op Den Camp H."/>
            <person name="Overmann J."/>
            <person name="Amann R."/>
            <person name="Jetten M.S.M."/>
            <person name="Mascher T."/>
            <person name="Medema M.H."/>
            <person name="Devos D.P."/>
            <person name="Kaster A.-K."/>
            <person name="Ovreas L."/>
            <person name="Rohde M."/>
            <person name="Galperin M.Y."/>
            <person name="Jogler C."/>
        </authorList>
    </citation>
    <scope>NUCLEOTIDE SEQUENCE [LARGE SCALE GENOMIC DNA]</scope>
    <source>
        <strain evidence="1 2">Pla111</strain>
    </source>
</reference>
<keyword evidence="2" id="KW-1185">Reference proteome</keyword>
<dbReference type="AlphaFoldDB" id="A0A5C5VZK6"/>
<comment type="caution">
    <text evidence="1">The sequence shown here is derived from an EMBL/GenBank/DDBJ whole genome shotgun (WGS) entry which is preliminary data.</text>
</comment>
<dbReference type="Proteomes" id="UP000318995">
    <property type="component" value="Unassembled WGS sequence"/>
</dbReference>
<evidence type="ECO:0000313" key="2">
    <source>
        <dbReference type="Proteomes" id="UP000318995"/>
    </source>
</evidence>
<proteinExistence type="predicted"/>
<dbReference type="EMBL" id="SJPH01000004">
    <property type="protein sequence ID" value="TWT43229.1"/>
    <property type="molecule type" value="Genomic_DNA"/>
</dbReference>
<accession>A0A5C5VZK6</accession>
<protein>
    <submittedName>
        <fullName evidence="1">Uncharacterized protein</fullName>
    </submittedName>
</protein>
<gene>
    <name evidence="1" type="ORF">Pla111_21790</name>
</gene>
<sequence length="269" mass="29774">MLAADRALPAERLERAERFRLQLLEDGAAEVVGTLIERFLSDHPIPLAERPTLQSFALTAERFVQQLSGAEPLDPDAAFSPFAGRWYGLWDGKRVDHYWGPLDLAPPTRAAPRLVATQTAWVGDGWGWNFLMHPPEAKQFVHREAAHAGDRNPVVAARGSVVLGYVEMLHHQDPDGDPHDIRDAFPLVGYQDGPGRLVWVTPNFVFCEEVLGAAGDARYAITGFQYEPTPELGLRIQGGGFQAVYTRSPDERPAWLRFPATICVKAAAE</sequence>
<evidence type="ECO:0000313" key="1">
    <source>
        <dbReference type="EMBL" id="TWT43229.1"/>
    </source>
</evidence>
<name>A0A5C5VZK6_9BACT</name>
<organism evidence="1 2">
    <name type="scientific">Botrimarina hoheduenensis</name>
    <dbReference type="NCBI Taxonomy" id="2528000"/>
    <lineage>
        <taxon>Bacteria</taxon>
        <taxon>Pseudomonadati</taxon>
        <taxon>Planctomycetota</taxon>
        <taxon>Planctomycetia</taxon>
        <taxon>Pirellulales</taxon>
        <taxon>Lacipirellulaceae</taxon>
        <taxon>Botrimarina</taxon>
    </lineage>
</organism>